<dbReference type="Proteomes" id="UP000247465">
    <property type="component" value="Chromosome"/>
</dbReference>
<organism evidence="1 2">
    <name type="scientific">Candidatus Moanibacter tarae</name>
    <dbReference type="NCBI Taxonomy" id="2200854"/>
    <lineage>
        <taxon>Bacteria</taxon>
        <taxon>Pseudomonadati</taxon>
        <taxon>Verrucomicrobiota</taxon>
        <taxon>Opitutia</taxon>
        <taxon>Puniceicoccales</taxon>
        <taxon>Puniceicoccales incertae sedis</taxon>
        <taxon>Candidatus Moanibacter</taxon>
    </lineage>
</organism>
<protein>
    <submittedName>
        <fullName evidence="1">Uncharacterized protein</fullName>
    </submittedName>
</protein>
<dbReference type="AlphaFoldDB" id="A0A2Z4ALK7"/>
<sequence>MKEANTGLSYGGWIVRSSLLKFAIDYDIFSLLGRMFLDLDEMLMMTPYDCC</sequence>
<name>A0A2Z4ALK7_9BACT</name>
<accession>A0A2Z4ALK7</accession>
<evidence type="ECO:0000313" key="2">
    <source>
        <dbReference type="Proteomes" id="UP000247465"/>
    </source>
</evidence>
<dbReference type="EMBL" id="CP029803">
    <property type="protein sequence ID" value="AWT59850.1"/>
    <property type="molecule type" value="Genomic_DNA"/>
</dbReference>
<reference evidence="1 2" key="1">
    <citation type="submission" date="2018-06" db="EMBL/GenBank/DDBJ databases">
        <title>Draft Genome Sequence of a Novel Marine Bacterium Related to the Verrucomicrobia.</title>
        <authorList>
            <person name="Vosseberg J."/>
            <person name="Martijn J."/>
            <person name="Ettema T.J.G."/>
        </authorList>
    </citation>
    <scope>NUCLEOTIDE SEQUENCE [LARGE SCALE GENOMIC DNA]</scope>
    <source>
        <strain evidence="1">TARA_B100001123</strain>
    </source>
</reference>
<proteinExistence type="predicted"/>
<dbReference type="KEGG" id="mtar:DF168_01046"/>
<gene>
    <name evidence="1" type="ORF">DF168_01046</name>
</gene>
<evidence type="ECO:0000313" key="1">
    <source>
        <dbReference type="EMBL" id="AWT59850.1"/>
    </source>
</evidence>